<proteinExistence type="predicted"/>
<evidence type="ECO:0008006" key="3">
    <source>
        <dbReference type="Google" id="ProtNLM"/>
    </source>
</evidence>
<dbReference type="AlphaFoldDB" id="A0A1G6INA8"/>
<reference evidence="2" key="1">
    <citation type="submission" date="2016-09" db="EMBL/GenBank/DDBJ databases">
        <authorList>
            <person name="Varghese N."/>
            <person name="Submissions S."/>
        </authorList>
    </citation>
    <scope>NUCLEOTIDE SEQUENCE [LARGE SCALE GENOMIC DNA]</scope>
    <source>
        <strain evidence="2">S5</strain>
    </source>
</reference>
<dbReference type="InterPro" id="IPR012347">
    <property type="entry name" value="Ferritin-like"/>
</dbReference>
<name>A0A1G6INA8_9BACI</name>
<dbReference type="EMBL" id="FMYI01000004">
    <property type="protein sequence ID" value="SDC07933.1"/>
    <property type="molecule type" value="Genomic_DNA"/>
</dbReference>
<gene>
    <name evidence="1" type="ORF">SAMN05421734_10489</name>
</gene>
<evidence type="ECO:0000313" key="1">
    <source>
        <dbReference type="EMBL" id="SDC07933.1"/>
    </source>
</evidence>
<keyword evidence="2" id="KW-1185">Reference proteome</keyword>
<dbReference type="STRING" id="1612202.SAMN05421734_10489"/>
<dbReference type="Proteomes" id="UP000242949">
    <property type="component" value="Unassembled WGS sequence"/>
</dbReference>
<dbReference type="Gene3D" id="1.20.1260.10">
    <property type="match status" value="1"/>
</dbReference>
<dbReference type="OrthoDB" id="1934429at2"/>
<evidence type="ECO:0000313" key="2">
    <source>
        <dbReference type="Proteomes" id="UP000242949"/>
    </source>
</evidence>
<dbReference type="Pfam" id="PF11553">
    <property type="entry name" value="DUF3231"/>
    <property type="match status" value="1"/>
</dbReference>
<dbReference type="InterPro" id="IPR021617">
    <property type="entry name" value="DUF3231"/>
</dbReference>
<protein>
    <recommendedName>
        <fullName evidence="3">DUF3231 family protein</fullName>
    </recommendedName>
</protein>
<dbReference type="RefSeq" id="WP_090795020.1">
    <property type="nucleotide sequence ID" value="NZ_FMYI01000004.1"/>
</dbReference>
<organism evidence="1 2">
    <name type="scientific">Pelagirhabdus alkalitolerans</name>
    <dbReference type="NCBI Taxonomy" id="1612202"/>
    <lineage>
        <taxon>Bacteria</taxon>
        <taxon>Bacillati</taxon>
        <taxon>Bacillota</taxon>
        <taxon>Bacilli</taxon>
        <taxon>Bacillales</taxon>
        <taxon>Bacillaceae</taxon>
        <taxon>Pelagirhabdus</taxon>
    </lineage>
</organism>
<accession>A0A1G6INA8</accession>
<sequence>MGILSGNPKNEPMHYGEVFGAWSSLLAAKAAIAGYQTRLNHAGDDDLKKLLIEAIQGTQQEVEQLETLLKENGVGLIPTPPERPHASLNDIPTGARFQDPEIIAALSQDIITGLVVCSQMIGQCIREDIAMMYGQFHMQKVTLGAKVLRLSKEKGWLLPPPLHHKQTEDC</sequence>